<feature type="compositionally biased region" description="Polar residues" evidence="1">
    <location>
        <begin position="1"/>
        <end position="20"/>
    </location>
</feature>
<sequence length="86" mass="9250">MSESTSESASFQAIAKSTSEPAPVREHSEFAPVQETSEFTPEPASILETLGYIIEPSAGSVPPKHLVLPALPRHLLLLTQCHSILL</sequence>
<evidence type="ECO:0000313" key="3">
    <source>
        <dbReference type="Proteomes" id="UP001558613"/>
    </source>
</evidence>
<evidence type="ECO:0000256" key="1">
    <source>
        <dbReference type="SAM" id="MobiDB-lite"/>
    </source>
</evidence>
<reference evidence="2 3" key="1">
    <citation type="submission" date="2023-09" db="EMBL/GenBank/DDBJ databases">
        <authorList>
            <person name="Wang M."/>
        </authorList>
    </citation>
    <scope>NUCLEOTIDE SEQUENCE [LARGE SCALE GENOMIC DNA]</scope>
    <source>
        <strain evidence="2">GT-2023</strain>
        <tissue evidence="2">Liver</tissue>
    </source>
</reference>
<dbReference type="Proteomes" id="UP001558613">
    <property type="component" value="Unassembled WGS sequence"/>
</dbReference>
<keyword evidence="3" id="KW-1185">Reference proteome</keyword>
<name>A0ABR3NT36_9TELE</name>
<protein>
    <submittedName>
        <fullName evidence="2">Uncharacterized protein</fullName>
    </submittedName>
</protein>
<dbReference type="EMBL" id="JAYMGO010000002">
    <property type="protein sequence ID" value="KAL1280027.1"/>
    <property type="molecule type" value="Genomic_DNA"/>
</dbReference>
<comment type="caution">
    <text evidence="2">The sequence shown here is derived from an EMBL/GenBank/DDBJ whole genome shotgun (WGS) entry which is preliminary data.</text>
</comment>
<gene>
    <name evidence="2" type="ORF">QQF64_014627</name>
</gene>
<proteinExistence type="predicted"/>
<evidence type="ECO:0000313" key="2">
    <source>
        <dbReference type="EMBL" id="KAL1280027.1"/>
    </source>
</evidence>
<feature type="region of interest" description="Disordered" evidence="1">
    <location>
        <begin position="1"/>
        <end position="41"/>
    </location>
</feature>
<accession>A0ABR3NT36</accession>
<organism evidence="2 3">
    <name type="scientific">Cirrhinus molitorella</name>
    <name type="common">mud carp</name>
    <dbReference type="NCBI Taxonomy" id="172907"/>
    <lineage>
        <taxon>Eukaryota</taxon>
        <taxon>Metazoa</taxon>
        <taxon>Chordata</taxon>
        <taxon>Craniata</taxon>
        <taxon>Vertebrata</taxon>
        <taxon>Euteleostomi</taxon>
        <taxon>Actinopterygii</taxon>
        <taxon>Neopterygii</taxon>
        <taxon>Teleostei</taxon>
        <taxon>Ostariophysi</taxon>
        <taxon>Cypriniformes</taxon>
        <taxon>Cyprinidae</taxon>
        <taxon>Labeoninae</taxon>
        <taxon>Labeonini</taxon>
        <taxon>Cirrhinus</taxon>
    </lineage>
</organism>